<keyword evidence="3" id="KW-1185">Reference proteome</keyword>
<feature type="compositionally biased region" description="Polar residues" evidence="1">
    <location>
        <begin position="735"/>
        <end position="770"/>
    </location>
</feature>
<sequence length="878" mass="97330">MAEELPDLPDYSAINRAVPQMPSGMEKEEECEHHLQRAICTGLIIPTPEVTDLTDVEAYDKIYPADYKLPRQLIHMQPFAMEQDIPDYDMDSEDEKWVAIQSRKMDLTPLQFEEMMDRLEKSSGQTVVTLNEAKALLKEDDDLIIAVFDYWLNKRLKTQHPLLLTVKTEHRFGSAANNPYLAFRRRTEKMQTRKNRKNDETSYEKMLKLRRDLSRAVTLLEMVKRREKTKREHLHLTIELRFRENLSKSSVNNCANCAKTNYGTACIIKKLHRYQAQDFNGQILAEVSALKTPRPAFAPLFTNQFGVHQNWANKVCSKDDVVPKKEKRQYKKRKHKTDSRGGSLEDNGVRAGTGSGGSRGNRPGVLGGGLDPLLSSDEDSSLPSHSHPQPSVPSDRDDEDTTDEGQFTFRRNRNSTYLPVSAVEFSHVFIFYVRFLIETDVNRVACGFETGLLFNFAQAVVNHGIVDIELFSLQPVSGGFGNWPWCDKSEGGLADKKYRFALTSISKPVPRCIGFARRRIGRGGRVILDRCSTDMDDMWSSLDFTIHQPKREPVESDTTAALHFRPKTPPLSVHSPSEESSDTDSDIEPTLIPSKPLPYPFPPEATSICVEVEPERVGDEPPFTSEFNIADYFSDTLSDFDLAVASITGSACVSGLSDNNSDDTRTNELGSSHFVVKSLPSSLFAQPVTQQSRPQCSGSGFSVVNTSASSTIPSSFSCITNQPTTSSVVSTQCAATETQSRQQQHRQLPNNSSPVSILSKSLTSPTNNRNGGSCGSGSAGVRVFSASTTTSGTITNFGNGHQNGPLPHINNSNNLSNSTHVVNNQSTIVLPQKHPPSNLLPGLIAQSKLASLARQQQQTQSQAQQIPTSGEITLNSNR</sequence>
<feature type="region of interest" description="Disordered" evidence="1">
    <location>
        <begin position="855"/>
        <end position="878"/>
    </location>
</feature>
<reference evidence="2" key="1">
    <citation type="submission" date="2019-11" db="EMBL/GenBank/DDBJ databases">
        <title>The nuclear and mitochondrial genomes of Frieseomelitta varia - a highly eusocial stingless bee (Meliponini) with a permanently sterile worker caste.</title>
        <authorList>
            <person name="Freitas F.C.P."/>
            <person name="Lourenco A.P."/>
            <person name="Nunes F.M.F."/>
            <person name="Paschoal A.R."/>
            <person name="Abreu F.C.P."/>
            <person name="Barbin F.O."/>
            <person name="Bataglia L."/>
            <person name="Cardoso-Junior C.A.M."/>
            <person name="Cervoni M.S."/>
            <person name="Silva S.R."/>
            <person name="Dalarmi F."/>
            <person name="Del Lama M.A."/>
            <person name="Depintor T.S."/>
            <person name="Ferreira K.M."/>
            <person name="Goria P.S."/>
            <person name="Jaskot M.C."/>
            <person name="Lago D.C."/>
            <person name="Luna-Lucena D."/>
            <person name="Moda L.M."/>
            <person name="Nascimento L."/>
            <person name="Pedrino M."/>
            <person name="Rabico F.O."/>
            <person name="Sanches F.C."/>
            <person name="Santos D.E."/>
            <person name="Santos C.G."/>
            <person name="Vieira J."/>
            <person name="Lopes T.F."/>
            <person name="Barchuk A.R."/>
            <person name="Hartfelder K."/>
            <person name="Simoes Z.L.P."/>
            <person name="Bitondi M.M.G."/>
            <person name="Pinheiro D.G."/>
        </authorList>
    </citation>
    <scope>NUCLEOTIDE SEQUENCE</scope>
    <source>
        <strain evidence="2">USP_RPSP 00005682</strain>
        <tissue evidence="2">Whole individual</tissue>
    </source>
</reference>
<organism evidence="2 3">
    <name type="scientific">Frieseomelitta varia</name>
    <dbReference type="NCBI Taxonomy" id="561572"/>
    <lineage>
        <taxon>Eukaryota</taxon>
        <taxon>Metazoa</taxon>
        <taxon>Ecdysozoa</taxon>
        <taxon>Arthropoda</taxon>
        <taxon>Hexapoda</taxon>
        <taxon>Insecta</taxon>
        <taxon>Pterygota</taxon>
        <taxon>Neoptera</taxon>
        <taxon>Endopterygota</taxon>
        <taxon>Hymenoptera</taxon>
        <taxon>Apocrita</taxon>
        <taxon>Aculeata</taxon>
        <taxon>Apoidea</taxon>
        <taxon>Anthophila</taxon>
        <taxon>Apidae</taxon>
        <taxon>Frieseomelitta</taxon>
    </lineage>
</organism>
<feature type="region of interest" description="Disordered" evidence="1">
    <location>
        <begin position="552"/>
        <end position="597"/>
    </location>
</feature>
<feature type="compositionally biased region" description="Basic residues" evidence="1">
    <location>
        <begin position="325"/>
        <end position="337"/>
    </location>
</feature>
<evidence type="ECO:0000313" key="3">
    <source>
        <dbReference type="Proteomes" id="UP000655588"/>
    </source>
</evidence>
<feature type="region of interest" description="Disordered" evidence="1">
    <location>
        <begin position="735"/>
        <end position="777"/>
    </location>
</feature>
<dbReference type="GO" id="GO:0006357">
    <property type="term" value="P:regulation of transcription by RNA polymerase II"/>
    <property type="evidence" value="ECO:0007669"/>
    <property type="project" value="InterPro"/>
</dbReference>
<gene>
    <name evidence="2" type="ORF">E2986_03282</name>
</gene>
<feature type="compositionally biased region" description="Polar residues" evidence="1">
    <location>
        <begin position="866"/>
        <end position="878"/>
    </location>
</feature>
<dbReference type="InterPro" id="IPR024943">
    <property type="entry name" value="Enhancer_polycomb"/>
</dbReference>
<dbReference type="GO" id="GO:0035267">
    <property type="term" value="C:NuA4 histone acetyltransferase complex"/>
    <property type="evidence" value="ECO:0007669"/>
    <property type="project" value="InterPro"/>
</dbReference>
<protein>
    <recommendedName>
        <fullName evidence="4">Enhancer of polycomb-like protein</fullName>
    </recommendedName>
</protein>
<proteinExistence type="predicted"/>
<name>A0A833S7N4_9HYME</name>
<feature type="region of interest" description="Disordered" evidence="1">
    <location>
        <begin position="323"/>
        <end position="408"/>
    </location>
</feature>
<feature type="compositionally biased region" description="Low complexity" evidence="1">
    <location>
        <begin position="855"/>
        <end position="865"/>
    </location>
</feature>
<dbReference type="AlphaFoldDB" id="A0A833S7N4"/>
<evidence type="ECO:0000313" key="2">
    <source>
        <dbReference type="EMBL" id="KAF3426185.1"/>
    </source>
</evidence>
<dbReference type="PANTHER" id="PTHR14898">
    <property type="entry name" value="ENHANCER OF POLYCOMB"/>
    <property type="match status" value="1"/>
</dbReference>
<feature type="compositionally biased region" description="Gly residues" evidence="1">
    <location>
        <begin position="351"/>
        <end position="370"/>
    </location>
</feature>
<dbReference type="Proteomes" id="UP000655588">
    <property type="component" value="Unassembled WGS sequence"/>
</dbReference>
<evidence type="ECO:0008006" key="4">
    <source>
        <dbReference type="Google" id="ProtNLM"/>
    </source>
</evidence>
<evidence type="ECO:0000256" key="1">
    <source>
        <dbReference type="SAM" id="MobiDB-lite"/>
    </source>
</evidence>
<comment type="caution">
    <text evidence="2">The sequence shown here is derived from an EMBL/GenBank/DDBJ whole genome shotgun (WGS) entry which is preliminary data.</text>
</comment>
<feature type="compositionally biased region" description="Low complexity" evidence="1">
    <location>
        <begin position="371"/>
        <end position="393"/>
    </location>
</feature>
<accession>A0A833S7N4</accession>
<dbReference type="EMBL" id="WNWW01000337">
    <property type="protein sequence ID" value="KAF3426185.1"/>
    <property type="molecule type" value="Genomic_DNA"/>
</dbReference>